<gene>
    <name evidence="1" type="ORF">ABFG95_26770</name>
</gene>
<proteinExistence type="predicted"/>
<dbReference type="EMBL" id="CP157584">
    <property type="protein sequence ID" value="XBO98435.1"/>
    <property type="molecule type" value="Genomic_DNA"/>
</dbReference>
<organism evidence="1">
    <name type="scientific">Achromobacter sp. HNDS-1</name>
    <dbReference type="NCBI Taxonomy" id="3151598"/>
    <lineage>
        <taxon>Bacteria</taxon>
        <taxon>Pseudomonadati</taxon>
        <taxon>Pseudomonadota</taxon>
        <taxon>Betaproteobacteria</taxon>
        <taxon>Burkholderiales</taxon>
        <taxon>Alcaligenaceae</taxon>
        <taxon>Achromobacter</taxon>
    </lineage>
</organism>
<accession>A0AAU7L954</accession>
<protein>
    <recommendedName>
        <fullName evidence="2">Lipoprotein</fullName>
    </recommendedName>
</protein>
<reference evidence="1" key="1">
    <citation type="submission" date="2024-05" db="EMBL/GenBank/DDBJ databases">
        <title>Transcriptome analysis of the degradation process of organic nitrogen by two heterotrophic nitrifying and aerobic denitrifying bacteria, Achromobacter sp. HNDS-1 and Enterobacter sp. HNDS-6.</title>
        <authorList>
            <person name="Huang Y."/>
        </authorList>
    </citation>
    <scope>NUCLEOTIDE SEQUENCE</scope>
    <source>
        <strain evidence="1">HNDS-1</strain>
    </source>
</reference>
<dbReference type="KEGG" id="achh:ABFG95_26770"/>
<name>A0AAU7L954_9BURK</name>
<dbReference type="RefSeq" id="WP_278992156.1">
    <property type="nucleotide sequence ID" value="NZ_CP157584.1"/>
</dbReference>
<evidence type="ECO:0000313" key="1">
    <source>
        <dbReference type="EMBL" id="XBO98435.1"/>
    </source>
</evidence>
<evidence type="ECO:0008006" key="2">
    <source>
        <dbReference type="Google" id="ProtNLM"/>
    </source>
</evidence>
<sequence length="176" mass="18848">MLVAIAALGKAFGRLSFVKLCRVYIYSTLLPFEELMASSQVRGGKVGHVVRAWLVVGACALVLGGCMAVRSERVSLVPVAASEPVNTIQLSRAVIATLPNEGAATLPSGSQWQRVGAILQGDVYRAQGRLFTIQTRRQNEAYPVASSGKLVGFYLPGEGSYIALSRPVTLPVEMRQ</sequence>
<dbReference type="AlphaFoldDB" id="A0AAU7L954"/>